<keyword evidence="3" id="KW-1185">Reference proteome</keyword>
<reference evidence="2" key="1">
    <citation type="submission" date="2020-08" db="EMBL/GenBank/DDBJ databases">
        <title>Genome sequencing and assembly of the red palm weevil Rhynchophorus ferrugineus.</title>
        <authorList>
            <person name="Dias G.B."/>
            <person name="Bergman C.M."/>
            <person name="Manee M."/>
        </authorList>
    </citation>
    <scope>NUCLEOTIDE SEQUENCE</scope>
    <source>
        <strain evidence="2">AA-2017</strain>
        <tissue evidence="2">Whole larva</tissue>
    </source>
</reference>
<organism evidence="2 3">
    <name type="scientific">Rhynchophorus ferrugineus</name>
    <name type="common">Red palm weevil</name>
    <name type="synonym">Curculio ferrugineus</name>
    <dbReference type="NCBI Taxonomy" id="354439"/>
    <lineage>
        <taxon>Eukaryota</taxon>
        <taxon>Metazoa</taxon>
        <taxon>Ecdysozoa</taxon>
        <taxon>Arthropoda</taxon>
        <taxon>Hexapoda</taxon>
        <taxon>Insecta</taxon>
        <taxon>Pterygota</taxon>
        <taxon>Neoptera</taxon>
        <taxon>Endopterygota</taxon>
        <taxon>Coleoptera</taxon>
        <taxon>Polyphaga</taxon>
        <taxon>Cucujiformia</taxon>
        <taxon>Curculionidae</taxon>
        <taxon>Dryophthorinae</taxon>
        <taxon>Rhynchophorus</taxon>
    </lineage>
</organism>
<dbReference type="EMBL" id="JAACXV010015269">
    <property type="protein sequence ID" value="KAF7264999.1"/>
    <property type="molecule type" value="Genomic_DNA"/>
</dbReference>
<evidence type="ECO:0000256" key="1">
    <source>
        <dbReference type="SAM" id="MobiDB-lite"/>
    </source>
</evidence>
<evidence type="ECO:0000313" key="3">
    <source>
        <dbReference type="Proteomes" id="UP000625711"/>
    </source>
</evidence>
<name>A0A834HNF8_RHYFE</name>
<proteinExistence type="predicted"/>
<feature type="region of interest" description="Disordered" evidence="1">
    <location>
        <begin position="1"/>
        <end position="42"/>
    </location>
</feature>
<dbReference type="Proteomes" id="UP000625711">
    <property type="component" value="Unassembled WGS sequence"/>
</dbReference>
<comment type="caution">
    <text evidence="2">The sequence shown here is derived from an EMBL/GenBank/DDBJ whole genome shotgun (WGS) entry which is preliminary data.</text>
</comment>
<dbReference type="AlphaFoldDB" id="A0A834HNF8"/>
<accession>A0A834HNF8</accession>
<sequence length="108" mass="12382">RRKNQDPTAFIHQRLPSPVVSPPRYQTDRRRTNSKNKIPKSQIRWHKAHTTKWYAISLHAEASVGLVRVFSRDVDTEPTNPLVRGGVTVRRVEAVGCFSTTSSIVRMF</sequence>
<gene>
    <name evidence="2" type="ORF">GWI33_021751</name>
</gene>
<feature type="compositionally biased region" description="Basic residues" evidence="1">
    <location>
        <begin position="32"/>
        <end position="42"/>
    </location>
</feature>
<feature type="non-terminal residue" evidence="2">
    <location>
        <position position="1"/>
    </location>
</feature>
<protein>
    <submittedName>
        <fullName evidence="2">Uncharacterized protein</fullName>
    </submittedName>
</protein>
<evidence type="ECO:0000313" key="2">
    <source>
        <dbReference type="EMBL" id="KAF7264999.1"/>
    </source>
</evidence>